<dbReference type="PROSITE" id="PS51257">
    <property type="entry name" value="PROKAR_LIPOPROTEIN"/>
    <property type="match status" value="1"/>
</dbReference>
<dbReference type="EMBL" id="UINC01047063">
    <property type="protein sequence ID" value="SVB55856.1"/>
    <property type="molecule type" value="Genomic_DNA"/>
</dbReference>
<proteinExistence type="predicted"/>
<evidence type="ECO:0008006" key="2">
    <source>
        <dbReference type="Google" id="ProtNLM"/>
    </source>
</evidence>
<gene>
    <name evidence="1" type="ORF">METZ01_LOCUS208710</name>
</gene>
<sequence>MKNIISFIFLICSVAVIIVSCAKKEESTTTPATASATVVPAGGTGTTAGGTIAGNDNLTGTFHLWRSGSGEPSGGCIDNETVFSNFGLHTSVKGWKRDLIVTASTTFTIAETFYSDTTCSTVIGYNHKLYKSATIGDAVTSMTAGTDPTRPTSSKKIVYVNYAVAQKANTAAMVEKIDSSLTLGTETLDIEDDGDTNYNLIATGTQSGSTSKFLFMTEPSESDYPTDWNVNSTHTYWQ</sequence>
<dbReference type="AlphaFoldDB" id="A0A382EYP2"/>
<evidence type="ECO:0000313" key="1">
    <source>
        <dbReference type="EMBL" id="SVB55856.1"/>
    </source>
</evidence>
<name>A0A382EYP2_9ZZZZ</name>
<protein>
    <recommendedName>
        <fullName evidence="2">Lipoprotein</fullName>
    </recommendedName>
</protein>
<organism evidence="1">
    <name type="scientific">marine metagenome</name>
    <dbReference type="NCBI Taxonomy" id="408172"/>
    <lineage>
        <taxon>unclassified sequences</taxon>
        <taxon>metagenomes</taxon>
        <taxon>ecological metagenomes</taxon>
    </lineage>
</organism>
<accession>A0A382EYP2</accession>
<reference evidence="1" key="1">
    <citation type="submission" date="2018-05" db="EMBL/GenBank/DDBJ databases">
        <authorList>
            <person name="Lanie J.A."/>
            <person name="Ng W.-L."/>
            <person name="Kazmierczak K.M."/>
            <person name="Andrzejewski T.M."/>
            <person name="Davidsen T.M."/>
            <person name="Wayne K.J."/>
            <person name="Tettelin H."/>
            <person name="Glass J.I."/>
            <person name="Rusch D."/>
            <person name="Podicherti R."/>
            <person name="Tsui H.-C.T."/>
            <person name="Winkler M.E."/>
        </authorList>
    </citation>
    <scope>NUCLEOTIDE SEQUENCE</scope>
</reference>